<evidence type="ECO:0000313" key="2">
    <source>
        <dbReference type="Proteomes" id="UP000228503"/>
    </source>
</evidence>
<gene>
    <name evidence="1" type="ORF">COY16_03770</name>
</gene>
<name>A0A2M7TXW2_9BACT</name>
<reference evidence="2" key="1">
    <citation type="submission" date="2017-09" db="EMBL/GenBank/DDBJ databases">
        <title>Depth-based differentiation of microbial function through sediment-hosted aquifers and enrichment of novel symbionts in the deep terrestrial subsurface.</title>
        <authorList>
            <person name="Probst A.J."/>
            <person name="Ladd B."/>
            <person name="Jarett J.K."/>
            <person name="Geller-Mcgrath D.E."/>
            <person name="Sieber C.M.K."/>
            <person name="Emerson J.B."/>
            <person name="Anantharaman K."/>
            <person name="Thomas B.C."/>
            <person name="Malmstrom R."/>
            <person name="Stieglmeier M."/>
            <person name="Klingl A."/>
            <person name="Woyke T."/>
            <person name="Ryan C.M."/>
            <person name="Banfield J.F."/>
        </authorList>
    </citation>
    <scope>NUCLEOTIDE SEQUENCE [LARGE SCALE GENOMIC DNA]</scope>
</reference>
<dbReference type="AlphaFoldDB" id="A0A2M7TXW2"/>
<proteinExistence type="predicted"/>
<accession>A0A2M7TXW2</accession>
<comment type="caution">
    <text evidence="1">The sequence shown here is derived from an EMBL/GenBank/DDBJ whole genome shotgun (WGS) entry which is preliminary data.</text>
</comment>
<dbReference type="EMBL" id="PFOB01000049">
    <property type="protein sequence ID" value="PIZ62625.1"/>
    <property type="molecule type" value="Genomic_DNA"/>
</dbReference>
<evidence type="ECO:0000313" key="1">
    <source>
        <dbReference type="EMBL" id="PIZ62625.1"/>
    </source>
</evidence>
<protein>
    <submittedName>
        <fullName evidence="1">Uncharacterized protein</fullName>
    </submittedName>
</protein>
<organism evidence="1 2">
    <name type="scientific">Candidatus Roizmanbacteria bacterium CG_4_10_14_0_2_um_filter_39_13</name>
    <dbReference type="NCBI Taxonomy" id="1974825"/>
    <lineage>
        <taxon>Bacteria</taxon>
        <taxon>Candidatus Roizmaniibacteriota</taxon>
    </lineage>
</organism>
<sequence length="156" mass="18070">MNDDQTKKVLNHTPIHHLIDDVNSPDNTNKQTMRITKEGEPIEINAEKIIPQEVEIVDTEPRIEDREVEKFVEVNQEEPSIHPELKKAGLQTIDNTSLDPKHKVELPLSDEKVMEGLHKPITSSYRWLAEFAFFMLKQAHLSLKKVHGHVVRVMQR</sequence>
<dbReference type="Proteomes" id="UP000228503">
    <property type="component" value="Unassembled WGS sequence"/>
</dbReference>